<dbReference type="Gene3D" id="1.10.3860.10">
    <property type="entry name" value="Sodium:dicarboxylate symporter"/>
    <property type="match status" value="1"/>
</dbReference>
<dbReference type="PANTHER" id="PTHR42865">
    <property type="entry name" value="PROTON/GLUTAMATE-ASPARTATE SYMPORTER"/>
    <property type="match status" value="1"/>
</dbReference>
<feature type="transmembrane region" description="Helical" evidence="6">
    <location>
        <begin position="162"/>
        <end position="183"/>
    </location>
</feature>
<dbReference type="Pfam" id="PF00375">
    <property type="entry name" value="SDF"/>
    <property type="match status" value="1"/>
</dbReference>
<feature type="transmembrane region" description="Helical" evidence="6">
    <location>
        <begin position="319"/>
        <end position="346"/>
    </location>
</feature>
<dbReference type="GO" id="GO:0005295">
    <property type="term" value="F:neutral L-amino acid:sodium symporter activity"/>
    <property type="evidence" value="ECO:0007669"/>
    <property type="project" value="TreeGrafter"/>
</dbReference>
<evidence type="ECO:0000313" key="8">
    <source>
        <dbReference type="Proteomes" id="UP000664414"/>
    </source>
</evidence>
<feature type="transmembrane region" description="Helical" evidence="6">
    <location>
        <begin position="6"/>
        <end position="28"/>
    </location>
</feature>
<evidence type="ECO:0000256" key="1">
    <source>
        <dbReference type="ARBA" id="ARBA00004141"/>
    </source>
</evidence>
<feature type="transmembrane region" description="Helical" evidence="6">
    <location>
        <begin position="275"/>
        <end position="299"/>
    </location>
</feature>
<keyword evidence="3 6" id="KW-0812">Transmembrane</keyword>
<protein>
    <submittedName>
        <fullName evidence="7">Cation:dicarboxylase symporter family transporter</fullName>
    </submittedName>
</protein>
<name>A0A8J7PKA9_9PROT</name>
<proteinExistence type="predicted"/>
<comment type="subcellular location">
    <subcellularLocation>
        <location evidence="1">Membrane</location>
        <topology evidence="1">Multi-pass membrane protein</topology>
    </subcellularLocation>
</comment>
<comment type="caution">
    <text evidence="7">The sequence shown here is derived from an EMBL/GenBank/DDBJ whole genome shotgun (WGS) entry which is preliminary data.</text>
</comment>
<organism evidence="7 8">
    <name type="scientific">Candidatus Paracaedimonas acanthamoebae</name>
    <dbReference type="NCBI Taxonomy" id="244581"/>
    <lineage>
        <taxon>Bacteria</taxon>
        <taxon>Pseudomonadati</taxon>
        <taxon>Pseudomonadota</taxon>
        <taxon>Alphaproteobacteria</taxon>
        <taxon>Holosporales</taxon>
        <taxon>Caedimonadaceae</taxon>
        <taxon>Candidatus Paracaedimonas</taxon>
    </lineage>
</organism>
<feature type="transmembrane region" description="Helical" evidence="6">
    <location>
        <begin position="133"/>
        <end position="150"/>
    </location>
</feature>
<dbReference type="GO" id="GO:0005886">
    <property type="term" value="C:plasma membrane"/>
    <property type="evidence" value="ECO:0007669"/>
    <property type="project" value="TreeGrafter"/>
</dbReference>
<evidence type="ECO:0000313" key="7">
    <source>
        <dbReference type="EMBL" id="MBN9413372.1"/>
    </source>
</evidence>
<dbReference type="PANTHER" id="PTHR42865:SF8">
    <property type="entry name" value="SERINE_THREONINE TRANSPORTER SSTT"/>
    <property type="match status" value="1"/>
</dbReference>
<dbReference type="InterPro" id="IPR001991">
    <property type="entry name" value="Na-dicarboxylate_symporter"/>
</dbReference>
<reference evidence="7" key="1">
    <citation type="submission" date="2021-02" db="EMBL/GenBank/DDBJ databases">
        <title>Thiocyanate and organic carbon inputs drive convergent selection for specific autotrophic Afipia and Thiobacillus strains within complex microbiomes.</title>
        <authorList>
            <person name="Huddy R.J."/>
            <person name="Sachdeva R."/>
            <person name="Kadzinga F."/>
            <person name="Kantor R.S."/>
            <person name="Harrison S.T.L."/>
            <person name="Banfield J.F."/>
        </authorList>
    </citation>
    <scope>NUCLEOTIDE SEQUENCE</scope>
    <source>
        <strain evidence="7">SCN18_10_11_15_R4_P_38_20</strain>
    </source>
</reference>
<dbReference type="Proteomes" id="UP000664414">
    <property type="component" value="Unassembled WGS sequence"/>
</dbReference>
<keyword evidence="4 6" id="KW-1133">Transmembrane helix</keyword>
<evidence type="ECO:0000256" key="6">
    <source>
        <dbReference type="SAM" id="Phobius"/>
    </source>
</evidence>
<dbReference type="InterPro" id="IPR036458">
    <property type="entry name" value="Na:dicarbo_symporter_sf"/>
</dbReference>
<keyword evidence="2" id="KW-0813">Transport</keyword>
<dbReference type="AlphaFoldDB" id="A0A8J7PKA9"/>
<gene>
    <name evidence="7" type="ORF">J0H12_05570</name>
</gene>
<evidence type="ECO:0000256" key="3">
    <source>
        <dbReference type="ARBA" id="ARBA00022692"/>
    </source>
</evidence>
<accession>A0A8J7PKA9</accession>
<feature type="transmembrane region" description="Helical" evidence="6">
    <location>
        <begin position="35"/>
        <end position="57"/>
    </location>
</feature>
<evidence type="ECO:0000256" key="4">
    <source>
        <dbReference type="ARBA" id="ARBA00022989"/>
    </source>
</evidence>
<dbReference type="GO" id="GO:0032329">
    <property type="term" value="P:serine transport"/>
    <property type="evidence" value="ECO:0007669"/>
    <property type="project" value="TreeGrafter"/>
</dbReference>
<sequence>MSLSIKELLVFSLPLIIFSYLTSCLFSLKGGALKFIVFILIGVILSNTISILAAYGVKMTGFLEFSLQKATITTPSVILKPLWQFSLPLWIKNDWALFAGLGVGAFLAIFPHPLIEKGLRKLKGKVDYLLNKIFIPLLPVFILGFILKLSHEGQLQPILKNYAHMFGIIITALTLYILLMYGVAVKFKASAWRQCLKNVFPSTVAGFSTMSSAATMPVTLYAAEKNTHGNKMVEAIIPATVNIHLIGDSIGVPIMMMVVMAAFGHPPMDFSTYLLFTGYFLMTKFAVAAIPGATVILIVPVLEAHFGFTAEMSALITSIYILFDPVITAANVTGNGAFAILFANLLSKKKAAPRQAFVD</sequence>
<feature type="transmembrane region" description="Helical" evidence="6">
    <location>
        <begin position="95"/>
        <end position="112"/>
    </location>
</feature>
<dbReference type="EMBL" id="JAFKGL010000022">
    <property type="protein sequence ID" value="MBN9413372.1"/>
    <property type="molecule type" value="Genomic_DNA"/>
</dbReference>
<keyword evidence="5 6" id="KW-0472">Membrane</keyword>
<feature type="transmembrane region" description="Helical" evidence="6">
    <location>
        <begin position="243"/>
        <end position="263"/>
    </location>
</feature>
<dbReference type="SUPFAM" id="SSF118215">
    <property type="entry name" value="Proton glutamate symport protein"/>
    <property type="match status" value="1"/>
</dbReference>
<evidence type="ECO:0000256" key="5">
    <source>
        <dbReference type="ARBA" id="ARBA00023136"/>
    </source>
</evidence>
<evidence type="ECO:0000256" key="2">
    <source>
        <dbReference type="ARBA" id="ARBA00022448"/>
    </source>
</evidence>